<accession>A0A0A8YTC0</accession>
<keyword evidence="2" id="KW-1133">Transmembrane helix</keyword>
<proteinExistence type="predicted"/>
<sequence>MDALGHMRHSQQISWWKTYLLVYMVEAVLPSILLLAARMDNSHKLKQKSDTALTPISYKNDETEH</sequence>
<protein>
    <submittedName>
        <fullName evidence="3">Uncharacterized protein</fullName>
    </submittedName>
</protein>
<keyword evidence="2" id="KW-0812">Transmembrane</keyword>
<evidence type="ECO:0000256" key="1">
    <source>
        <dbReference type="SAM" id="MobiDB-lite"/>
    </source>
</evidence>
<name>A0A0A8YTC0_ARUDO</name>
<dbReference type="AlphaFoldDB" id="A0A0A8YTC0"/>
<reference evidence="3" key="2">
    <citation type="journal article" date="2015" name="Data Brief">
        <title>Shoot transcriptome of the giant reed, Arundo donax.</title>
        <authorList>
            <person name="Barrero R.A."/>
            <person name="Guerrero F.D."/>
            <person name="Moolhuijzen P."/>
            <person name="Goolsby J.A."/>
            <person name="Tidwell J."/>
            <person name="Bellgard S.E."/>
            <person name="Bellgard M.I."/>
        </authorList>
    </citation>
    <scope>NUCLEOTIDE SEQUENCE</scope>
    <source>
        <tissue evidence="3">Shoot tissue taken approximately 20 cm above the soil surface</tissue>
    </source>
</reference>
<feature type="region of interest" description="Disordered" evidence="1">
    <location>
        <begin position="44"/>
        <end position="65"/>
    </location>
</feature>
<keyword evidence="2" id="KW-0472">Membrane</keyword>
<reference evidence="3" key="1">
    <citation type="submission" date="2014-09" db="EMBL/GenBank/DDBJ databases">
        <authorList>
            <person name="Magalhaes I.L.F."/>
            <person name="Oliveira U."/>
            <person name="Santos F.R."/>
            <person name="Vidigal T.H.D.A."/>
            <person name="Brescovit A.D."/>
            <person name="Santos A.J."/>
        </authorList>
    </citation>
    <scope>NUCLEOTIDE SEQUENCE</scope>
    <source>
        <tissue evidence="3">Shoot tissue taken approximately 20 cm above the soil surface</tissue>
    </source>
</reference>
<evidence type="ECO:0000256" key="2">
    <source>
        <dbReference type="SAM" id="Phobius"/>
    </source>
</evidence>
<dbReference type="EMBL" id="GBRH01269212">
    <property type="protein sequence ID" value="JAD28683.1"/>
    <property type="molecule type" value="Transcribed_RNA"/>
</dbReference>
<evidence type="ECO:0000313" key="3">
    <source>
        <dbReference type="EMBL" id="JAD28683.1"/>
    </source>
</evidence>
<feature type="transmembrane region" description="Helical" evidence="2">
    <location>
        <begin position="20"/>
        <end position="37"/>
    </location>
</feature>
<organism evidence="3">
    <name type="scientific">Arundo donax</name>
    <name type="common">Giant reed</name>
    <name type="synonym">Donax arundinaceus</name>
    <dbReference type="NCBI Taxonomy" id="35708"/>
    <lineage>
        <taxon>Eukaryota</taxon>
        <taxon>Viridiplantae</taxon>
        <taxon>Streptophyta</taxon>
        <taxon>Embryophyta</taxon>
        <taxon>Tracheophyta</taxon>
        <taxon>Spermatophyta</taxon>
        <taxon>Magnoliopsida</taxon>
        <taxon>Liliopsida</taxon>
        <taxon>Poales</taxon>
        <taxon>Poaceae</taxon>
        <taxon>PACMAD clade</taxon>
        <taxon>Arundinoideae</taxon>
        <taxon>Arundineae</taxon>
        <taxon>Arundo</taxon>
    </lineage>
</organism>